<evidence type="ECO:0000259" key="3">
    <source>
        <dbReference type="Pfam" id="PF17131"/>
    </source>
</evidence>
<keyword evidence="5" id="KW-1185">Reference proteome</keyword>
<dbReference type="EMBL" id="JACHGJ010000004">
    <property type="protein sequence ID" value="MBB6480733.1"/>
    <property type="molecule type" value="Genomic_DNA"/>
</dbReference>
<dbReference type="Proteomes" id="UP000587760">
    <property type="component" value="Unassembled WGS sequence"/>
</dbReference>
<dbReference type="Gene3D" id="2.50.20.10">
    <property type="entry name" value="Lipoprotein localisation LolA/LolB/LppX"/>
    <property type="match status" value="1"/>
</dbReference>
<organism evidence="4 5">
    <name type="scientific">Spirochaeta isovalerica</name>
    <dbReference type="NCBI Taxonomy" id="150"/>
    <lineage>
        <taxon>Bacteria</taxon>
        <taxon>Pseudomonadati</taxon>
        <taxon>Spirochaetota</taxon>
        <taxon>Spirochaetia</taxon>
        <taxon>Spirochaetales</taxon>
        <taxon>Spirochaetaceae</taxon>
        <taxon>Spirochaeta</taxon>
    </lineage>
</organism>
<sequence>MKKIIWLCFFLTISAGLFAQSEAQRLLESVDRLISFQEDDLSAEYTIVKREPGGATESTVATIFRRDGEDKFMILILKPDADKGKGYLKIDDNLWLYDPVGRSFTFTSAKERLQNSSARISDFTRSDFSLDYKAVNSYEEKLGVWDCTVLELEALNDEVSFPKVKLWVSEDNLIRKMEDYSLSGQRMRVTAIPRYQKLEDKWLPYNLVMLDYLRSRTINGKTEYERTTITVSKPSLSELPDSLFTKEYLERVNQ</sequence>
<dbReference type="CDD" id="cd16329">
    <property type="entry name" value="LolA_like"/>
    <property type="match status" value="1"/>
</dbReference>
<feature type="signal peptide" evidence="2">
    <location>
        <begin position="1"/>
        <end position="19"/>
    </location>
</feature>
<dbReference type="RefSeq" id="WP_184746996.1">
    <property type="nucleotide sequence ID" value="NZ_JACHGJ010000004.1"/>
</dbReference>
<gene>
    <name evidence="4" type="ORF">HNR50_002406</name>
</gene>
<evidence type="ECO:0000313" key="5">
    <source>
        <dbReference type="Proteomes" id="UP000587760"/>
    </source>
</evidence>
<dbReference type="Pfam" id="PF17131">
    <property type="entry name" value="LolA_like"/>
    <property type="match status" value="1"/>
</dbReference>
<keyword evidence="4" id="KW-0449">Lipoprotein</keyword>
<feature type="domain" description="Uncharacterized protein TP-0789" evidence="3">
    <location>
        <begin position="68"/>
        <end position="251"/>
    </location>
</feature>
<dbReference type="InterPro" id="IPR033399">
    <property type="entry name" value="TP_0789-like"/>
</dbReference>
<proteinExistence type="predicted"/>
<evidence type="ECO:0000313" key="4">
    <source>
        <dbReference type="EMBL" id="MBB6480733.1"/>
    </source>
</evidence>
<reference evidence="4 5" key="1">
    <citation type="submission" date="2020-08" db="EMBL/GenBank/DDBJ databases">
        <title>Genomic Encyclopedia of Type Strains, Phase IV (KMG-IV): sequencing the most valuable type-strain genomes for metagenomic binning, comparative biology and taxonomic classification.</title>
        <authorList>
            <person name="Goeker M."/>
        </authorList>
    </citation>
    <scope>NUCLEOTIDE SEQUENCE [LARGE SCALE GENOMIC DNA]</scope>
    <source>
        <strain evidence="4 5">DSM 2461</strain>
    </source>
</reference>
<evidence type="ECO:0000256" key="1">
    <source>
        <dbReference type="ARBA" id="ARBA00022729"/>
    </source>
</evidence>
<feature type="chain" id="PRO_5032473463" evidence="2">
    <location>
        <begin position="20"/>
        <end position="254"/>
    </location>
</feature>
<dbReference type="SUPFAM" id="SSF89392">
    <property type="entry name" value="Prokaryotic lipoproteins and lipoprotein localization factors"/>
    <property type="match status" value="1"/>
</dbReference>
<name>A0A841RA13_9SPIO</name>
<protein>
    <submittedName>
        <fullName evidence="4">Outer membrane lipoprotein-sorting protein</fullName>
    </submittedName>
</protein>
<comment type="caution">
    <text evidence="4">The sequence shown here is derived from an EMBL/GenBank/DDBJ whole genome shotgun (WGS) entry which is preliminary data.</text>
</comment>
<accession>A0A841RA13</accession>
<dbReference type="InterPro" id="IPR029046">
    <property type="entry name" value="LolA/LolB/LppX"/>
</dbReference>
<dbReference type="AlphaFoldDB" id="A0A841RA13"/>
<keyword evidence="1 2" id="KW-0732">Signal</keyword>
<evidence type="ECO:0000256" key="2">
    <source>
        <dbReference type="SAM" id="SignalP"/>
    </source>
</evidence>